<feature type="transmembrane region" description="Helical" evidence="1">
    <location>
        <begin position="27"/>
        <end position="48"/>
    </location>
</feature>
<comment type="caution">
    <text evidence="2">The sequence shown here is derived from an EMBL/GenBank/DDBJ whole genome shotgun (WGS) entry which is preliminary data.</text>
</comment>
<name>A0A811UA39_CERCA</name>
<evidence type="ECO:0000256" key="1">
    <source>
        <dbReference type="SAM" id="Phobius"/>
    </source>
</evidence>
<dbReference type="AlphaFoldDB" id="A0A811UA39"/>
<reference evidence="2" key="1">
    <citation type="submission" date="2020-11" db="EMBL/GenBank/DDBJ databases">
        <authorList>
            <person name="Whitehead M."/>
        </authorList>
    </citation>
    <scope>NUCLEOTIDE SEQUENCE</scope>
    <source>
        <strain evidence="2">EGII</strain>
    </source>
</reference>
<keyword evidence="3" id="KW-1185">Reference proteome</keyword>
<dbReference type="EMBL" id="CAJHJT010000001">
    <property type="protein sequence ID" value="CAD6994215.1"/>
    <property type="molecule type" value="Genomic_DNA"/>
</dbReference>
<feature type="non-terminal residue" evidence="2">
    <location>
        <position position="1"/>
    </location>
</feature>
<accession>A0A811UA39</accession>
<protein>
    <submittedName>
        <fullName evidence="2">(Mediterranean fruit fly) hypothetical protein</fullName>
    </submittedName>
</protein>
<keyword evidence="1" id="KW-0472">Membrane</keyword>
<gene>
    <name evidence="2" type="ORF">CCAP1982_LOCUS2977</name>
</gene>
<organism evidence="2 3">
    <name type="scientific">Ceratitis capitata</name>
    <name type="common">Mediterranean fruit fly</name>
    <name type="synonym">Tephritis capitata</name>
    <dbReference type="NCBI Taxonomy" id="7213"/>
    <lineage>
        <taxon>Eukaryota</taxon>
        <taxon>Metazoa</taxon>
        <taxon>Ecdysozoa</taxon>
        <taxon>Arthropoda</taxon>
        <taxon>Hexapoda</taxon>
        <taxon>Insecta</taxon>
        <taxon>Pterygota</taxon>
        <taxon>Neoptera</taxon>
        <taxon>Endopterygota</taxon>
        <taxon>Diptera</taxon>
        <taxon>Brachycera</taxon>
        <taxon>Muscomorpha</taxon>
        <taxon>Tephritoidea</taxon>
        <taxon>Tephritidae</taxon>
        <taxon>Ceratitis</taxon>
        <taxon>Ceratitis</taxon>
    </lineage>
</organism>
<keyword evidence="1" id="KW-1133">Transmembrane helix</keyword>
<keyword evidence="1" id="KW-0812">Transmembrane</keyword>
<evidence type="ECO:0000313" key="3">
    <source>
        <dbReference type="Proteomes" id="UP000606786"/>
    </source>
</evidence>
<evidence type="ECO:0000313" key="2">
    <source>
        <dbReference type="EMBL" id="CAD6994215.1"/>
    </source>
</evidence>
<proteinExistence type="predicted"/>
<sequence>ARNELTTAMQMQKQRKRKAQIMQNDRVMCYMCIGVSLISECMALFLRIHAKSKQRQSSGKRTGIQ</sequence>
<dbReference type="Proteomes" id="UP000606786">
    <property type="component" value="Unassembled WGS sequence"/>
</dbReference>